<evidence type="ECO:0000313" key="3">
    <source>
        <dbReference type="Proteomes" id="UP000324832"/>
    </source>
</evidence>
<protein>
    <submittedName>
        <fullName evidence="2">Uncharacterized protein</fullName>
    </submittedName>
</protein>
<keyword evidence="3" id="KW-1185">Reference proteome</keyword>
<organism evidence="2 3">
    <name type="scientific">Leptidea sinapis</name>
    <dbReference type="NCBI Taxonomy" id="189913"/>
    <lineage>
        <taxon>Eukaryota</taxon>
        <taxon>Metazoa</taxon>
        <taxon>Ecdysozoa</taxon>
        <taxon>Arthropoda</taxon>
        <taxon>Hexapoda</taxon>
        <taxon>Insecta</taxon>
        <taxon>Pterygota</taxon>
        <taxon>Neoptera</taxon>
        <taxon>Endopterygota</taxon>
        <taxon>Lepidoptera</taxon>
        <taxon>Glossata</taxon>
        <taxon>Ditrysia</taxon>
        <taxon>Papilionoidea</taxon>
        <taxon>Pieridae</taxon>
        <taxon>Dismorphiinae</taxon>
        <taxon>Leptidea</taxon>
    </lineage>
</organism>
<proteinExistence type="predicted"/>
<feature type="compositionally biased region" description="Basic and acidic residues" evidence="1">
    <location>
        <begin position="85"/>
        <end position="101"/>
    </location>
</feature>
<feature type="compositionally biased region" description="Polar residues" evidence="1">
    <location>
        <begin position="117"/>
        <end position="142"/>
    </location>
</feature>
<gene>
    <name evidence="2" type="ORF">LSINAPIS_LOCUS12746</name>
</gene>
<reference evidence="2 3" key="1">
    <citation type="submission" date="2017-07" db="EMBL/GenBank/DDBJ databases">
        <authorList>
            <person name="Talla V."/>
            <person name="Backstrom N."/>
        </authorList>
    </citation>
    <scope>NUCLEOTIDE SEQUENCE [LARGE SCALE GENOMIC DNA]</scope>
</reference>
<dbReference type="Proteomes" id="UP000324832">
    <property type="component" value="Unassembled WGS sequence"/>
</dbReference>
<evidence type="ECO:0000313" key="2">
    <source>
        <dbReference type="EMBL" id="VVD02556.1"/>
    </source>
</evidence>
<feature type="region of interest" description="Disordered" evidence="1">
    <location>
        <begin position="63"/>
        <end position="142"/>
    </location>
</feature>
<feature type="region of interest" description="Disordered" evidence="1">
    <location>
        <begin position="1"/>
        <end position="23"/>
    </location>
</feature>
<sequence>MRAGNEKRKKIRKTKKKKSHLKSHRPLCCLNNIAVSDLESLNSVIKLHKSHGRVLKRWKLVPKDSREIYKNRRKRNAQQQNDSQEDQKQDGQETSKPENRNIQKKNVRKYKRRCRHSCSSCYTPSFTATESTISNTSLSDVA</sequence>
<dbReference type="AlphaFoldDB" id="A0A5E4QY35"/>
<dbReference type="EMBL" id="FZQP02006133">
    <property type="protein sequence ID" value="VVD02556.1"/>
    <property type="molecule type" value="Genomic_DNA"/>
</dbReference>
<feature type="compositionally biased region" description="Basic residues" evidence="1">
    <location>
        <begin position="102"/>
        <end position="116"/>
    </location>
</feature>
<evidence type="ECO:0000256" key="1">
    <source>
        <dbReference type="SAM" id="MobiDB-lite"/>
    </source>
</evidence>
<name>A0A5E4QY35_9NEOP</name>
<feature type="compositionally biased region" description="Basic residues" evidence="1">
    <location>
        <begin position="7"/>
        <end position="23"/>
    </location>
</feature>
<accession>A0A5E4QY35</accession>